<dbReference type="InterPro" id="IPR008772">
    <property type="entry name" value="Phosphonate_metab_PhnH"/>
</dbReference>
<dbReference type="Gene3D" id="3.40.50.11310">
    <property type="entry name" value="Bacterial phosphonate metabolism protein PhnH"/>
    <property type="match status" value="1"/>
</dbReference>
<reference evidence="2" key="1">
    <citation type="submission" date="2016-08" db="EMBL/GenBank/DDBJ databases">
        <authorList>
            <person name="Varghese N."/>
            <person name="Submissions Spin"/>
        </authorList>
    </citation>
    <scope>NUCLEOTIDE SEQUENCE [LARGE SCALE GENOMIC DNA]</scope>
    <source>
        <strain evidence="2">HAMBI 2971</strain>
    </source>
</reference>
<protein>
    <submittedName>
        <fullName evidence="1">Alpha-D-ribose 1-methylphosphonate 5-triphosphate synthase subunit PhnH</fullName>
    </submittedName>
</protein>
<evidence type="ECO:0000313" key="1">
    <source>
        <dbReference type="EMBL" id="SCB38240.1"/>
    </source>
</evidence>
<accession>A0A1C3WDY5</accession>
<dbReference type="STRING" id="411945.GA0061102_102784"/>
<dbReference type="Pfam" id="PF05845">
    <property type="entry name" value="PhnH"/>
    <property type="match status" value="1"/>
</dbReference>
<gene>
    <name evidence="1" type="ORF">GA0061102_102784</name>
</gene>
<evidence type="ECO:0000313" key="2">
    <source>
        <dbReference type="Proteomes" id="UP000199435"/>
    </source>
</evidence>
<dbReference type="PIRSF" id="PIRSF020680">
    <property type="entry name" value="PhnH"/>
    <property type="match status" value="1"/>
</dbReference>
<proteinExistence type="predicted"/>
<name>A0A1C3WDY5_9HYPH</name>
<organism evidence="1 2">
    <name type="scientific">Rhizobium miluonense</name>
    <dbReference type="NCBI Taxonomy" id="411945"/>
    <lineage>
        <taxon>Bacteria</taxon>
        <taxon>Pseudomonadati</taxon>
        <taxon>Pseudomonadota</taxon>
        <taxon>Alphaproteobacteria</taxon>
        <taxon>Hyphomicrobiales</taxon>
        <taxon>Rhizobiaceae</taxon>
        <taxon>Rhizobium/Agrobacterium group</taxon>
        <taxon>Rhizobium</taxon>
    </lineage>
</organism>
<dbReference type="InterPro" id="IPR038058">
    <property type="entry name" value="PhnH-like_sp"/>
</dbReference>
<dbReference type="GO" id="GO:0019634">
    <property type="term" value="P:organic phosphonate metabolic process"/>
    <property type="evidence" value="ECO:0007669"/>
    <property type="project" value="InterPro"/>
</dbReference>
<keyword evidence="2" id="KW-1185">Reference proteome</keyword>
<dbReference type="OrthoDB" id="9814509at2"/>
<dbReference type="Proteomes" id="UP000199435">
    <property type="component" value="Unassembled WGS sequence"/>
</dbReference>
<dbReference type="SUPFAM" id="SSF159709">
    <property type="entry name" value="PhnH-like"/>
    <property type="match status" value="1"/>
</dbReference>
<dbReference type="EMBL" id="FMAH01000027">
    <property type="protein sequence ID" value="SCB38240.1"/>
    <property type="molecule type" value="Genomic_DNA"/>
</dbReference>
<dbReference type="NCBIfam" id="TIGR03292">
    <property type="entry name" value="PhnH_redo"/>
    <property type="match status" value="1"/>
</dbReference>
<sequence length="197" mass="20833">MSTEAIAAQFGNPTHDTQQAFRALLSASSRPGTLQYPPLPTSAPARFSLALCAIALTLFDETTSVWLDPELLSEEVVRYLRFHTGAPLVGEKSAASFAVIVTPSLLLDLAAFPSGDSAYPDRSATLVVQVPSLTGGPEVVLRGPGIEAAISISPAGLPEGFWQIWNENSNRYPCGIDLYLTDGTAVMALPRTTKASA</sequence>
<dbReference type="AlphaFoldDB" id="A0A1C3WDY5"/>
<dbReference type="RefSeq" id="WP_159432186.1">
    <property type="nucleotide sequence ID" value="NZ_FMAH01000027.1"/>
</dbReference>